<dbReference type="Proteomes" id="UP000244005">
    <property type="component" value="Unassembled WGS sequence"/>
</dbReference>
<accession>A0A2R6WFB3</accession>
<evidence type="ECO:0000313" key="2">
    <source>
        <dbReference type="Proteomes" id="UP000244005"/>
    </source>
</evidence>
<keyword evidence="2" id="KW-1185">Reference proteome</keyword>
<dbReference type="EMBL" id="KZ772769">
    <property type="protein sequence ID" value="PTQ32550.1"/>
    <property type="molecule type" value="Genomic_DNA"/>
</dbReference>
<dbReference type="Gramene" id="Mp6g06090.1">
    <property type="protein sequence ID" value="Mp6g06090.1.cds1"/>
    <property type="gene ID" value="Mp6g06090"/>
</dbReference>
<sequence length="90" mass="10185">MLYTLTGTWFTKHHVEILSAVEGKKSMHDGARSKTCCNYVDGKPEREGAKYSELSPINHMLYLRVIWSTSGVINSRVPIVFGKVRLIIAF</sequence>
<dbReference type="AlphaFoldDB" id="A0A2R6WFB3"/>
<proteinExistence type="predicted"/>
<name>A0A2R6WFB3_MARPO</name>
<reference evidence="2" key="1">
    <citation type="journal article" date="2017" name="Cell">
        <title>Insights into land plant evolution garnered from the Marchantia polymorpha genome.</title>
        <authorList>
            <person name="Bowman J.L."/>
            <person name="Kohchi T."/>
            <person name="Yamato K.T."/>
            <person name="Jenkins J."/>
            <person name="Shu S."/>
            <person name="Ishizaki K."/>
            <person name="Yamaoka S."/>
            <person name="Nishihama R."/>
            <person name="Nakamura Y."/>
            <person name="Berger F."/>
            <person name="Adam C."/>
            <person name="Aki S.S."/>
            <person name="Althoff F."/>
            <person name="Araki T."/>
            <person name="Arteaga-Vazquez M.A."/>
            <person name="Balasubrmanian S."/>
            <person name="Barry K."/>
            <person name="Bauer D."/>
            <person name="Boehm C.R."/>
            <person name="Briginshaw L."/>
            <person name="Caballero-Perez J."/>
            <person name="Catarino B."/>
            <person name="Chen F."/>
            <person name="Chiyoda S."/>
            <person name="Chovatia M."/>
            <person name="Davies K.M."/>
            <person name="Delmans M."/>
            <person name="Demura T."/>
            <person name="Dierschke T."/>
            <person name="Dolan L."/>
            <person name="Dorantes-Acosta A.E."/>
            <person name="Eklund D.M."/>
            <person name="Florent S.N."/>
            <person name="Flores-Sandoval E."/>
            <person name="Fujiyama A."/>
            <person name="Fukuzawa H."/>
            <person name="Galik B."/>
            <person name="Grimanelli D."/>
            <person name="Grimwood J."/>
            <person name="Grossniklaus U."/>
            <person name="Hamada T."/>
            <person name="Haseloff J."/>
            <person name="Hetherington A.J."/>
            <person name="Higo A."/>
            <person name="Hirakawa Y."/>
            <person name="Hundley H.N."/>
            <person name="Ikeda Y."/>
            <person name="Inoue K."/>
            <person name="Inoue S.I."/>
            <person name="Ishida S."/>
            <person name="Jia Q."/>
            <person name="Kakita M."/>
            <person name="Kanazawa T."/>
            <person name="Kawai Y."/>
            <person name="Kawashima T."/>
            <person name="Kennedy M."/>
            <person name="Kinose K."/>
            <person name="Kinoshita T."/>
            <person name="Kohara Y."/>
            <person name="Koide E."/>
            <person name="Komatsu K."/>
            <person name="Kopischke S."/>
            <person name="Kubo M."/>
            <person name="Kyozuka J."/>
            <person name="Lagercrantz U."/>
            <person name="Lin S.S."/>
            <person name="Lindquist E."/>
            <person name="Lipzen A.M."/>
            <person name="Lu C.W."/>
            <person name="De Luna E."/>
            <person name="Martienssen R.A."/>
            <person name="Minamino N."/>
            <person name="Mizutani M."/>
            <person name="Mizutani M."/>
            <person name="Mochizuki N."/>
            <person name="Monte I."/>
            <person name="Mosher R."/>
            <person name="Nagasaki H."/>
            <person name="Nakagami H."/>
            <person name="Naramoto S."/>
            <person name="Nishitani K."/>
            <person name="Ohtani M."/>
            <person name="Okamoto T."/>
            <person name="Okumura M."/>
            <person name="Phillips J."/>
            <person name="Pollak B."/>
            <person name="Reinders A."/>
            <person name="Rovekamp M."/>
            <person name="Sano R."/>
            <person name="Sawa S."/>
            <person name="Schmid M.W."/>
            <person name="Shirakawa M."/>
            <person name="Solano R."/>
            <person name="Spunde A."/>
            <person name="Suetsugu N."/>
            <person name="Sugano S."/>
            <person name="Sugiyama A."/>
            <person name="Sun R."/>
            <person name="Suzuki Y."/>
            <person name="Takenaka M."/>
            <person name="Takezawa D."/>
            <person name="Tomogane H."/>
            <person name="Tsuzuki M."/>
            <person name="Ueda T."/>
            <person name="Umeda M."/>
            <person name="Ward J.M."/>
            <person name="Watanabe Y."/>
            <person name="Yazaki K."/>
            <person name="Yokoyama R."/>
            <person name="Yoshitake Y."/>
            <person name="Yotsui I."/>
            <person name="Zachgo S."/>
            <person name="Schmutz J."/>
        </authorList>
    </citation>
    <scope>NUCLEOTIDE SEQUENCE [LARGE SCALE GENOMIC DNA]</scope>
    <source>
        <strain evidence="2">Tak-1</strain>
    </source>
</reference>
<evidence type="ECO:0000313" key="1">
    <source>
        <dbReference type="EMBL" id="PTQ32550.1"/>
    </source>
</evidence>
<protein>
    <submittedName>
        <fullName evidence="1">Uncharacterized protein</fullName>
    </submittedName>
</protein>
<gene>
    <name evidence="1" type="ORF">MARPO_0097s0035</name>
</gene>
<organism evidence="1 2">
    <name type="scientific">Marchantia polymorpha</name>
    <name type="common">Common liverwort</name>
    <name type="synonym">Marchantia aquatica</name>
    <dbReference type="NCBI Taxonomy" id="3197"/>
    <lineage>
        <taxon>Eukaryota</taxon>
        <taxon>Viridiplantae</taxon>
        <taxon>Streptophyta</taxon>
        <taxon>Embryophyta</taxon>
        <taxon>Marchantiophyta</taxon>
        <taxon>Marchantiopsida</taxon>
        <taxon>Marchantiidae</taxon>
        <taxon>Marchantiales</taxon>
        <taxon>Marchantiaceae</taxon>
        <taxon>Marchantia</taxon>
    </lineage>
</organism>